<dbReference type="CDD" id="cd22455">
    <property type="entry name" value="KH-I_Rnc1_rpt1"/>
    <property type="match status" value="1"/>
</dbReference>
<name>A0A4P9XWE4_9FUNG</name>
<keyword evidence="1" id="KW-0677">Repeat</keyword>
<organism evidence="4 5">
    <name type="scientific">Thamnocephalis sphaerospora</name>
    <dbReference type="NCBI Taxonomy" id="78915"/>
    <lineage>
        <taxon>Eukaryota</taxon>
        <taxon>Fungi</taxon>
        <taxon>Fungi incertae sedis</taxon>
        <taxon>Zoopagomycota</taxon>
        <taxon>Zoopagomycotina</taxon>
        <taxon>Zoopagomycetes</taxon>
        <taxon>Zoopagales</taxon>
        <taxon>Sigmoideomycetaceae</taxon>
        <taxon>Thamnocephalis</taxon>
    </lineage>
</organism>
<dbReference type="Pfam" id="PF00013">
    <property type="entry name" value="KH_1"/>
    <property type="match status" value="3"/>
</dbReference>
<dbReference type="OrthoDB" id="1937934at2759"/>
<dbReference type="STRING" id="78915.A0A4P9XWE4"/>
<dbReference type="Gene3D" id="3.30.1370.10">
    <property type="entry name" value="K Homology domain, type 1"/>
    <property type="match status" value="3"/>
</dbReference>
<evidence type="ECO:0000313" key="5">
    <source>
        <dbReference type="Proteomes" id="UP000271241"/>
    </source>
</evidence>
<feature type="non-terminal residue" evidence="4">
    <location>
        <position position="1"/>
    </location>
</feature>
<dbReference type="SUPFAM" id="SSF54791">
    <property type="entry name" value="Eukaryotic type KH-domain (KH-domain type I)"/>
    <property type="match status" value="3"/>
</dbReference>
<evidence type="ECO:0000259" key="3">
    <source>
        <dbReference type="SMART" id="SM00322"/>
    </source>
</evidence>
<feature type="non-terminal residue" evidence="4">
    <location>
        <position position="315"/>
    </location>
</feature>
<evidence type="ECO:0000313" key="4">
    <source>
        <dbReference type="EMBL" id="RKP10646.1"/>
    </source>
</evidence>
<keyword evidence="2" id="KW-0694">RNA-binding</keyword>
<feature type="domain" description="K Homology" evidence="3">
    <location>
        <begin position="234"/>
        <end position="304"/>
    </location>
</feature>
<keyword evidence="5" id="KW-1185">Reference proteome</keyword>
<feature type="domain" description="K Homology" evidence="3">
    <location>
        <begin position="89"/>
        <end position="160"/>
    </location>
</feature>
<dbReference type="InterPro" id="IPR004088">
    <property type="entry name" value="KH_dom_type_1"/>
</dbReference>
<sequence length="315" mass="33798">SELTLRALVTTKEAGVIIGKAGRNVAELREQTGVKAGVSKVVPGVQDRVLTVTGTLDGVAKAYSLIAQTMLDNPITPQTIEGAQAQAATIATVRLLISHNLMGTIIGRQGTKIKHIQDVSGARMVANKEMLPQSTERVVDVQGMVDSIRVAVWEIGKCLIEDAERGAGTVHYNPAARLTAGAGVVAGAGAGGALFGDRMQFPRVPRTGNGADFARPIYETAHYDPERDPYLQATSRTQHISIPTDYVGCIIGKGGMRISEIRHLSGCRISIAKPAEDSNDRMFTLTGVAEANEKALYLIYHQLEMEKQRRQRAGT</sequence>
<dbReference type="PROSITE" id="PS50084">
    <property type="entry name" value="KH_TYPE_1"/>
    <property type="match status" value="3"/>
</dbReference>
<accession>A0A4P9XWE4</accession>
<gene>
    <name evidence="4" type="ORF">THASP1DRAFT_8828</name>
</gene>
<protein>
    <recommendedName>
        <fullName evidence="3">K Homology domain-containing protein</fullName>
    </recommendedName>
</protein>
<dbReference type="EMBL" id="KZ992443">
    <property type="protein sequence ID" value="RKP10646.1"/>
    <property type="molecule type" value="Genomic_DNA"/>
</dbReference>
<dbReference type="SMART" id="SM00322">
    <property type="entry name" value="KH"/>
    <property type="match status" value="3"/>
</dbReference>
<dbReference type="PANTHER" id="PTHR10288">
    <property type="entry name" value="KH DOMAIN CONTAINING RNA BINDING PROTEIN"/>
    <property type="match status" value="1"/>
</dbReference>
<dbReference type="Proteomes" id="UP000271241">
    <property type="component" value="Unassembled WGS sequence"/>
</dbReference>
<evidence type="ECO:0000256" key="1">
    <source>
        <dbReference type="ARBA" id="ARBA00022737"/>
    </source>
</evidence>
<dbReference type="AlphaFoldDB" id="A0A4P9XWE4"/>
<evidence type="ECO:0000256" key="2">
    <source>
        <dbReference type="PROSITE-ProRule" id="PRU00117"/>
    </source>
</evidence>
<reference evidence="5" key="1">
    <citation type="journal article" date="2018" name="Nat. Microbiol.">
        <title>Leveraging single-cell genomics to expand the fungal tree of life.</title>
        <authorList>
            <person name="Ahrendt S.R."/>
            <person name="Quandt C.A."/>
            <person name="Ciobanu D."/>
            <person name="Clum A."/>
            <person name="Salamov A."/>
            <person name="Andreopoulos B."/>
            <person name="Cheng J.F."/>
            <person name="Woyke T."/>
            <person name="Pelin A."/>
            <person name="Henrissat B."/>
            <person name="Reynolds N.K."/>
            <person name="Benny G.L."/>
            <person name="Smith M.E."/>
            <person name="James T.Y."/>
            <person name="Grigoriev I.V."/>
        </authorList>
    </citation>
    <scope>NUCLEOTIDE SEQUENCE [LARGE SCALE GENOMIC DNA]</scope>
    <source>
        <strain evidence="5">RSA 1356</strain>
    </source>
</reference>
<proteinExistence type="predicted"/>
<dbReference type="InterPro" id="IPR004087">
    <property type="entry name" value="KH_dom"/>
</dbReference>
<dbReference type="GO" id="GO:0003723">
    <property type="term" value="F:RNA binding"/>
    <property type="evidence" value="ECO:0007669"/>
    <property type="project" value="UniProtKB-UniRule"/>
</dbReference>
<dbReference type="InterPro" id="IPR036612">
    <property type="entry name" value="KH_dom_type_1_sf"/>
</dbReference>
<feature type="domain" description="K Homology" evidence="3">
    <location>
        <begin position="1"/>
        <end position="71"/>
    </location>
</feature>
<dbReference type="CDD" id="cd22456">
    <property type="entry name" value="KH-I_Rnc1_rpt2"/>
    <property type="match status" value="1"/>
</dbReference>